<organism evidence="1 2">
    <name type="scientific">Austropuccinia psidii MF-1</name>
    <dbReference type="NCBI Taxonomy" id="1389203"/>
    <lineage>
        <taxon>Eukaryota</taxon>
        <taxon>Fungi</taxon>
        <taxon>Dikarya</taxon>
        <taxon>Basidiomycota</taxon>
        <taxon>Pucciniomycotina</taxon>
        <taxon>Pucciniomycetes</taxon>
        <taxon>Pucciniales</taxon>
        <taxon>Sphaerophragmiaceae</taxon>
        <taxon>Austropuccinia</taxon>
    </lineage>
</organism>
<proteinExistence type="predicted"/>
<comment type="caution">
    <text evidence="1">The sequence shown here is derived from an EMBL/GenBank/DDBJ whole genome shotgun (WGS) entry which is preliminary data.</text>
</comment>
<protein>
    <submittedName>
        <fullName evidence="1">Uncharacterized protein</fullName>
    </submittedName>
</protein>
<reference evidence="1" key="1">
    <citation type="submission" date="2021-03" db="EMBL/GenBank/DDBJ databases">
        <title>Draft genome sequence of rust myrtle Austropuccinia psidii MF-1, a brazilian biotype.</title>
        <authorList>
            <person name="Quecine M.C."/>
            <person name="Pachon D.M.R."/>
            <person name="Bonatelli M.L."/>
            <person name="Correr F.H."/>
            <person name="Franceschini L.M."/>
            <person name="Leite T.F."/>
            <person name="Margarido G.R.A."/>
            <person name="Almeida C.A."/>
            <person name="Ferrarezi J.A."/>
            <person name="Labate C.A."/>
        </authorList>
    </citation>
    <scope>NUCLEOTIDE SEQUENCE</scope>
    <source>
        <strain evidence="1">MF-1</strain>
    </source>
</reference>
<evidence type="ECO:0000313" key="1">
    <source>
        <dbReference type="EMBL" id="MBW0572685.1"/>
    </source>
</evidence>
<gene>
    <name evidence="1" type="ORF">O181_112400</name>
</gene>
<accession>A0A9Q3K0E8</accession>
<evidence type="ECO:0000313" key="2">
    <source>
        <dbReference type="Proteomes" id="UP000765509"/>
    </source>
</evidence>
<sequence length="71" mass="7923">MIKWPTHSPITASKMSNWAIIMLEGELALTHPPSRMHTLTHPPPHMHTHTPMQLHCTCGIVWPALPVSSAK</sequence>
<dbReference type="AlphaFoldDB" id="A0A9Q3K0E8"/>
<name>A0A9Q3K0E8_9BASI</name>
<keyword evidence="2" id="KW-1185">Reference proteome</keyword>
<dbReference type="Proteomes" id="UP000765509">
    <property type="component" value="Unassembled WGS sequence"/>
</dbReference>
<dbReference type="EMBL" id="AVOT02090571">
    <property type="protein sequence ID" value="MBW0572685.1"/>
    <property type="molecule type" value="Genomic_DNA"/>
</dbReference>